<dbReference type="GO" id="GO:0008233">
    <property type="term" value="F:peptidase activity"/>
    <property type="evidence" value="ECO:0007669"/>
    <property type="project" value="UniProtKB-KW"/>
</dbReference>
<sequence>MLFNSKVEVLMQEDTVVVYISQGLSEESRKQAIKEALIKLYRQRFAEIVKERIEKYSLQLKVAPCKVVIKDQKTRWGSCSKKGNINLNWRLVMAPIDIIDYVVVHELCHLKFMNHSKDFWNLVKSILPNYTEGREWLKVNGNRLGI</sequence>
<proteinExistence type="predicted"/>
<dbReference type="InterPro" id="IPR053136">
    <property type="entry name" value="UTP_pyrophosphatase-like"/>
</dbReference>
<dbReference type="CDD" id="cd07344">
    <property type="entry name" value="M48_yhfN_like"/>
    <property type="match status" value="1"/>
</dbReference>
<protein>
    <submittedName>
        <fullName evidence="2">Zinc-dependent protease</fullName>
    </submittedName>
</protein>
<dbReference type="InterPro" id="IPR002725">
    <property type="entry name" value="YgjP-like_metallopeptidase"/>
</dbReference>
<evidence type="ECO:0000313" key="3">
    <source>
        <dbReference type="Proteomes" id="UP000214975"/>
    </source>
</evidence>
<dbReference type="Gene3D" id="3.30.2010.10">
    <property type="entry name" value="Metalloproteases ('zincins'), catalytic domain"/>
    <property type="match status" value="1"/>
</dbReference>
<evidence type="ECO:0000259" key="1">
    <source>
        <dbReference type="Pfam" id="PF01863"/>
    </source>
</evidence>
<dbReference type="PANTHER" id="PTHR30399">
    <property type="entry name" value="UNCHARACTERIZED PROTEIN YGJP"/>
    <property type="match status" value="1"/>
</dbReference>
<organism evidence="2 3">
    <name type="scientific">Thermoanaerobacterium thermosaccharolyticum</name>
    <name type="common">Clostridium thermosaccharolyticum</name>
    <dbReference type="NCBI Taxonomy" id="1517"/>
    <lineage>
        <taxon>Bacteria</taxon>
        <taxon>Bacillati</taxon>
        <taxon>Bacillota</taxon>
        <taxon>Clostridia</taxon>
        <taxon>Thermoanaerobacterales</taxon>
        <taxon>Thermoanaerobacteraceae</taxon>
        <taxon>Thermoanaerobacterium</taxon>
    </lineage>
</organism>
<keyword evidence="2" id="KW-0645">Protease</keyword>
<accession>A0A223HZV5</accession>
<dbReference type="Pfam" id="PF01863">
    <property type="entry name" value="YgjP-like"/>
    <property type="match status" value="1"/>
</dbReference>
<gene>
    <name evidence="2" type="ORF">Thert_02073</name>
</gene>
<dbReference type="Proteomes" id="UP000214975">
    <property type="component" value="Chromosome"/>
</dbReference>
<evidence type="ECO:0000313" key="2">
    <source>
        <dbReference type="EMBL" id="AST58016.1"/>
    </source>
</evidence>
<dbReference type="AlphaFoldDB" id="A0A223HZV5"/>
<feature type="domain" description="YgjP-like metallopeptidase" evidence="1">
    <location>
        <begin position="20"/>
        <end position="138"/>
    </location>
</feature>
<name>A0A223HZV5_THETR</name>
<reference evidence="2 3" key="1">
    <citation type="submission" date="2016-08" db="EMBL/GenBank/DDBJ databases">
        <title>A novel genetic cassette of butanologenic Thermoanaerobacterium thermosaccharolyticum that directly convert cellulose to butanol.</title>
        <authorList>
            <person name="Li T."/>
            <person name="He J."/>
        </authorList>
    </citation>
    <scope>NUCLEOTIDE SEQUENCE [LARGE SCALE GENOMIC DNA]</scope>
    <source>
        <strain evidence="2 3">TG57</strain>
    </source>
</reference>
<dbReference type="EMBL" id="CP016893">
    <property type="protein sequence ID" value="AST58016.1"/>
    <property type="molecule type" value="Genomic_DNA"/>
</dbReference>
<keyword evidence="2" id="KW-0378">Hydrolase</keyword>
<dbReference type="GO" id="GO:0006508">
    <property type="term" value="P:proteolysis"/>
    <property type="evidence" value="ECO:0007669"/>
    <property type="project" value="UniProtKB-KW"/>
</dbReference>
<dbReference type="PANTHER" id="PTHR30399:SF1">
    <property type="entry name" value="UTP PYROPHOSPHATASE"/>
    <property type="match status" value="1"/>
</dbReference>